<organism evidence="4 5">
    <name type="scientific">Leucobacter massiliensis</name>
    <dbReference type="NCBI Taxonomy" id="1686285"/>
    <lineage>
        <taxon>Bacteria</taxon>
        <taxon>Bacillati</taxon>
        <taxon>Actinomycetota</taxon>
        <taxon>Actinomycetes</taxon>
        <taxon>Micrococcales</taxon>
        <taxon>Microbacteriaceae</taxon>
        <taxon>Leucobacter</taxon>
    </lineage>
</organism>
<dbReference type="Proteomes" id="UP000238650">
    <property type="component" value="Unassembled WGS sequence"/>
</dbReference>
<sequence>MHTPRSVTEEVESVLGPAPPGYDQAEMVVLRFRRHGHRLVPPVIALGVIAAAAGYWVGALPEAWMNVLAGVGAAVLALVLGVLPVLGWLARRTTVTTRRVILRRGLFAHHRTELGVGRVREVCTRRGPLQRLRGSGDIELLHGTESLRLDDVPGVAHIADALRELVERNYAHATRVQQRLGVHPGGPPMPEAGLLASAGRGSDPAPQGRVGRWRRP</sequence>
<feature type="region of interest" description="Disordered" evidence="1">
    <location>
        <begin position="180"/>
        <end position="216"/>
    </location>
</feature>
<comment type="caution">
    <text evidence="4">The sequence shown here is derived from an EMBL/GenBank/DDBJ whole genome shotgun (WGS) entry which is preliminary data.</text>
</comment>
<evidence type="ECO:0000256" key="2">
    <source>
        <dbReference type="SAM" id="Phobius"/>
    </source>
</evidence>
<keyword evidence="5" id="KW-1185">Reference proteome</keyword>
<protein>
    <recommendedName>
        <fullName evidence="3">YdbS-like PH domain-containing protein</fullName>
    </recommendedName>
</protein>
<dbReference type="InterPro" id="IPR005182">
    <property type="entry name" value="YdbS-like_PH"/>
</dbReference>
<keyword evidence="2" id="KW-0812">Transmembrane</keyword>
<gene>
    <name evidence="4" type="ORF">B4915_10735</name>
</gene>
<evidence type="ECO:0000313" key="4">
    <source>
        <dbReference type="EMBL" id="PRI11306.1"/>
    </source>
</evidence>
<accession>A0A2S9QNZ0</accession>
<feature type="transmembrane region" description="Helical" evidence="2">
    <location>
        <begin position="63"/>
        <end position="89"/>
    </location>
</feature>
<evidence type="ECO:0000259" key="3">
    <source>
        <dbReference type="Pfam" id="PF03703"/>
    </source>
</evidence>
<dbReference type="AlphaFoldDB" id="A0A2S9QNZ0"/>
<proteinExistence type="predicted"/>
<name>A0A2S9QNZ0_9MICO</name>
<dbReference type="EMBL" id="MWZD01000017">
    <property type="protein sequence ID" value="PRI11306.1"/>
    <property type="molecule type" value="Genomic_DNA"/>
</dbReference>
<keyword evidence="2" id="KW-0472">Membrane</keyword>
<feature type="transmembrane region" description="Helical" evidence="2">
    <location>
        <begin position="39"/>
        <end position="57"/>
    </location>
</feature>
<reference evidence="4 5" key="1">
    <citation type="journal article" date="2017" name="New Microbes New Infect">
        <title>Genome sequence of 'Leucobacter massiliensis' sp. nov. isolated from human pharynx after travel to the 2014 Hajj.</title>
        <authorList>
            <person name="Leangapichart T."/>
            <person name="Gautret P."/>
            <person name="Nguyen T.T."/>
            <person name="Armstrong N."/>
            <person name="Rolain J.M."/>
        </authorList>
    </citation>
    <scope>NUCLEOTIDE SEQUENCE [LARGE SCALE GENOMIC DNA]</scope>
    <source>
        <strain evidence="4 5">122RC15</strain>
    </source>
</reference>
<dbReference type="RefSeq" id="WP_105805754.1">
    <property type="nucleotide sequence ID" value="NZ_MWZD01000017.1"/>
</dbReference>
<dbReference type="Pfam" id="PF03703">
    <property type="entry name" value="bPH_2"/>
    <property type="match status" value="1"/>
</dbReference>
<evidence type="ECO:0000313" key="5">
    <source>
        <dbReference type="Proteomes" id="UP000238650"/>
    </source>
</evidence>
<dbReference type="OrthoDB" id="4990503at2"/>
<keyword evidence="2" id="KW-1133">Transmembrane helix</keyword>
<feature type="domain" description="YdbS-like PH" evidence="3">
    <location>
        <begin position="88"/>
        <end position="160"/>
    </location>
</feature>
<evidence type="ECO:0000256" key="1">
    <source>
        <dbReference type="SAM" id="MobiDB-lite"/>
    </source>
</evidence>